<gene>
    <name evidence="2" type="ORF">D9615_001945</name>
</gene>
<organism evidence="2 3">
    <name type="scientific">Tricholomella constricta</name>
    <dbReference type="NCBI Taxonomy" id="117010"/>
    <lineage>
        <taxon>Eukaryota</taxon>
        <taxon>Fungi</taxon>
        <taxon>Dikarya</taxon>
        <taxon>Basidiomycota</taxon>
        <taxon>Agaricomycotina</taxon>
        <taxon>Agaricomycetes</taxon>
        <taxon>Agaricomycetidae</taxon>
        <taxon>Agaricales</taxon>
        <taxon>Tricholomatineae</taxon>
        <taxon>Lyophyllaceae</taxon>
        <taxon>Tricholomella</taxon>
    </lineage>
</organism>
<evidence type="ECO:0000313" key="3">
    <source>
        <dbReference type="Proteomes" id="UP000565441"/>
    </source>
</evidence>
<proteinExistence type="predicted"/>
<comment type="caution">
    <text evidence="2">The sequence shown here is derived from an EMBL/GenBank/DDBJ whole genome shotgun (WGS) entry which is preliminary data.</text>
</comment>
<feature type="region of interest" description="Disordered" evidence="1">
    <location>
        <begin position="171"/>
        <end position="190"/>
    </location>
</feature>
<dbReference type="AlphaFoldDB" id="A0A8H5HPP0"/>
<dbReference type="OrthoDB" id="2585251at2759"/>
<feature type="region of interest" description="Disordered" evidence="1">
    <location>
        <begin position="408"/>
        <end position="431"/>
    </location>
</feature>
<evidence type="ECO:0000313" key="2">
    <source>
        <dbReference type="EMBL" id="KAF5386959.1"/>
    </source>
</evidence>
<protein>
    <submittedName>
        <fullName evidence="2">Uncharacterized protein</fullName>
    </submittedName>
</protein>
<dbReference type="Proteomes" id="UP000565441">
    <property type="component" value="Unassembled WGS sequence"/>
</dbReference>
<reference evidence="2 3" key="1">
    <citation type="journal article" date="2020" name="ISME J.">
        <title>Uncovering the hidden diversity of litter-decomposition mechanisms in mushroom-forming fungi.</title>
        <authorList>
            <person name="Floudas D."/>
            <person name="Bentzer J."/>
            <person name="Ahren D."/>
            <person name="Johansson T."/>
            <person name="Persson P."/>
            <person name="Tunlid A."/>
        </authorList>
    </citation>
    <scope>NUCLEOTIDE SEQUENCE [LARGE SCALE GENOMIC DNA]</scope>
    <source>
        <strain evidence="2 3">CBS 661.87</strain>
    </source>
</reference>
<dbReference type="EMBL" id="JAACJP010000002">
    <property type="protein sequence ID" value="KAF5386959.1"/>
    <property type="molecule type" value="Genomic_DNA"/>
</dbReference>
<sequence>MLASQGARTSARHASSLLHHQAGAVPGSSRGLHIPSFTRVHPRIPNLGQTQKLFSQSRHIVTRFFNLLTAPGLRVPTTPTVGHSIHNAARRYSTIQQGFSFHLRTALARSSKSQFLPRAPTKVPRGIVQVGLGTARNFSSSRAIFQNLVENVPIAGRAIYEADLEPKVRQEREAMTKSVKGKSFKKQSGKEMLKPRARDFSIKENKPAIKDTQTENELEHYFTNLVVPDITTCLLIPLAPTPATRVPLPENPGSLLPLPTLASIHASHETHSLRVSTLFSRLDAANVWERGVQCSAFSHGGGADGVCTMLKVEFIGWTKAEVRAVLGESGTGWCVLEETKASANGLGAFSDYDDDNLSDTSSVLSGSSTYSRTGSHVNLTNVETVDPSQSLFLPTLDFSSSFLAASSPPLTPPHHQAASSSASSFVHSDSD</sequence>
<evidence type="ECO:0000256" key="1">
    <source>
        <dbReference type="SAM" id="MobiDB-lite"/>
    </source>
</evidence>
<name>A0A8H5HPP0_9AGAR</name>
<keyword evidence="3" id="KW-1185">Reference proteome</keyword>
<accession>A0A8H5HPP0</accession>